<protein>
    <submittedName>
        <fullName evidence="1">Uncharacterized protein</fullName>
    </submittedName>
</protein>
<reference evidence="1 2" key="1">
    <citation type="submission" date="2017-06" db="EMBL/GenBank/DDBJ databases">
        <title>Novel microbial phyla capable of carbon fixation and sulfur reduction in deep-sea sediments.</title>
        <authorList>
            <person name="Huang J."/>
            <person name="Baker B."/>
            <person name="Wang Y."/>
        </authorList>
    </citation>
    <scope>NUCLEOTIDE SEQUENCE [LARGE SCALE GENOMIC DNA]</scope>
    <source>
        <strain evidence="1">B3_LCP</strain>
    </source>
</reference>
<accession>A0A532V2I0</accession>
<comment type="caution">
    <text evidence="1">The sequence shown here is derived from an EMBL/GenBank/DDBJ whole genome shotgun (WGS) entry which is preliminary data.</text>
</comment>
<sequence length="989" mass="114462">MKNNEKHQLSMKNKKYFDLQDDIDRFVRSNLSPDALVANIMEVVSEQSLVEYFLKQLEQPTYLRPLKGHGFFKNPPSSIHHEEEGTISFPIWAESRYLSRMAEHDPKTVLNIILQIPETDNARVHEDLIDAVIKMPANLAVELKDMVKEWAQDPYLLLPKKIGTLISHLAQGGQAEAALELASSILGILPDPETDEKRKEDEYFRPSPEPRARIRPLTYEKIIERNFPDLVKATGIPALSLLCGLLENYVQYSRRTEEDKGPQDYSYIWRPAIEEHSQNHKYGLKSILVKGVRDTADQVIALGKADTQEVVRQLESHNWYIFKRISLYILFRYNEQNLDLIAGYLTNKTLFEEPHARHEYVLLVQKYFDKLSNEQQLMIFGWIDSGPDVDAYRNNPNPITGEKPTDEQVAIFTENWKLRRYTWIRAHLSGEKLQRCEELIKKYGEPEFPDLPSQQVSWAGPTSPKTTEELQKMLVPDIVEYLKTWEHTGKDMEPSPIGLGRSLSPVISQDPSKFAAEAELFKELDPTYVRHFLEGLHEGLKQGKSYEWESVLDLCLWAVKQPREIPDKKVEYLEADPHYGWARKSTAQFLGAGFNDGPGCIPFDKREVVWEILEKITKDTDPTPDVESNWSSGPSSLSINSTRGEAMHSVIRYALWVARNIHKMPNGDERLKRGFDEITEVRNVLEKHLDTNEEKSLAIRSVYGQWLPWLVKLDQKWLLENLNMILPMGDKELEYFDVAWMTYVTHNRAYDPVFDILQDRYIQAVDRLGEERERDDEYNEYERSLARHIMELYWRGRIDNSGSKGLLSKFWEKANRNVRGHAVEVIGNWLKDAKDDIPEEVLDRLQSLWEGRLAIAKGAEDKDQYKPEMKEFGWWFASGQFEDDWAFAQLKEAVKLAGRLDVDFLVVKHLVELVKTYPKKAIECLHTMIEADNEGWSILGSEKEAEIILKAAMESTDSSASQAAEDLIHYLGSRGYPKFRYLLKKPDSK</sequence>
<dbReference type="AlphaFoldDB" id="A0A532V2I0"/>
<evidence type="ECO:0000313" key="1">
    <source>
        <dbReference type="EMBL" id="TKJ41197.1"/>
    </source>
</evidence>
<gene>
    <name evidence="1" type="ORF">CEE37_05900</name>
</gene>
<proteinExistence type="predicted"/>
<evidence type="ECO:0000313" key="2">
    <source>
        <dbReference type="Proteomes" id="UP000319619"/>
    </source>
</evidence>
<dbReference type="Proteomes" id="UP000319619">
    <property type="component" value="Unassembled WGS sequence"/>
</dbReference>
<organism evidence="1 2">
    <name type="scientific">candidate division LCP-89 bacterium B3_LCP</name>
    <dbReference type="NCBI Taxonomy" id="2012998"/>
    <lineage>
        <taxon>Bacteria</taxon>
        <taxon>Pseudomonadati</taxon>
        <taxon>Bacteria division LCP-89</taxon>
    </lineage>
</organism>
<name>A0A532V2I0_UNCL8</name>
<dbReference type="EMBL" id="NJBN01000003">
    <property type="protein sequence ID" value="TKJ41197.1"/>
    <property type="molecule type" value="Genomic_DNA"/>
</dbReference>